<feature type="domain" description="DUF4806" evidence="2">
    <location>
        <begin position="137"/>
        <end position="207"/>
    </location>
</feature>
<evidence type="ECO:0000313" key="3">
    <source>
        <dbReference type="Proteomes" id="UP000504606"/>
    </source>
</evidence>
<name>A0A9C6XVG6_FRAOC</name>
<accession>A0A9C6XVG6</accession>
<dbReference type="Pfam" id="PF16064">
    <property type="entry name" value="DUF4806"/>
    <property type="match status" value="1"/>
</dbReference>
<feature type="non-terminal residue" evidence="4">
    <location>
        <position position="217"/>
    </location>
</feature>
<evidence type="ECO:0000256" key="1">
    <source>
        <dbReference type="SAM" id="MobiDB-lite"/>
    </source>
</evidence>
<dbReference type="AlphaFoldDB" id="A0A9C6XVG6"/>
<evidence type="ECO:0000259" key="2">
    <source>
        <dbReference type="Pfam" id="PF16064"/>
    </source>
</evidence>
<dbReference type="GeneID" id="127752184"/>
<proteinExistence type="predicted"/>
<keyword evidence="3" id="KW-1185">Reference proteome</keyword>
<feature type="compositionally biased region" description="Polar residues" evidence="1">
    <location>
        <begin position="48"/>
        <end position="60"/>
    </location>
</feature>
<evidence type="ECO:0000313" key="4">
    <source>
        <dbReference type="RefSeq" id="XP_052132854.1"/>
    </source>
</evidence>
<feature type="region of interest" description="Disordered" evidence="1">
    <location>
        <begin position="46"/>
        <end position="86"/>
    </location>
</feature>
<gene>
    <name evidence="4" type="primary">LOC127752184</name>
</gene>
<dbReference type="Proteomes" id="UP000504606">
    <property type="component" value="Unplaced"/>
</dbReference>
<reference evidence="4" key="1">
    <citation type="submission" date="2025-08" db="UniProtKB">
        <authorList>
            <consortium name="RefSeq"/>
        </authorList>
    </citation>
    <scope>IDENTIFICATION</scope>
    <source>
        <tissue evidence="4">Whole organism</tissue>
    </source>
</reference>
<organism evidence="3 4">
    <name type="scientific">Frankliniella occidentalis</name>
    <name type="common">Western flower thrips</name>
    <name type="synonym">Euthrips occidentalis</name>
    <dbReference type="NCBI Taxonomy" id="133901"/>
    <lineage>
        <taxon>Eukaryota</taxon>
        <taxon>Metazoa</taxon>
        <taxon>Ecdysozoa</taxon>
        <taxon>Arthropoda</taxon>
        <taxon>Hexapoda</taxon>
        <taxon>Insecta</taxon>
        <taxon>Pterygota</taxon>
        <taxon>Neoptera</taxon>
        <taxon>Paraneoptera</taxon>
        <taxon>Thysanoptera</taxon>
        <taxon>Terebrantia</taxon>
        <taxon>Thripoidea</taxon>
        <taxon>Thripidae</taxon>
        <taxon>Frankliniella</taxon>
    </lineage>
</organism>
<protein>
    <submittedName>
        <fullName evidence="4">Uncharacterized protein LOC127752184</fullName>
    </submittedName>
</protein>
<sequence>MFVISVGSATPDPSSAGQSEIVAVISGGSIPSVNVDTTPMCQLVLASPTPNQSGSSNSFGSIEKKTLKESGSAENHKVLKSKKKKSMRIKKRKFTTALNVMQEHSFKLDQVQGMLRRILGKMFPEEVVRKPAGMPNIPLKDHDEFQQMEEYLRDDENFDALVNHLFGNVKYADNERNCVYISLDKLFTPELCATISWKGTKGEKYPFFNTKCLELLQ</sequence>
<dbReference type="KEGG" id="foc:127752184"/>
<dbReference type="RefSeq" id="XP_052132854.1">
    <property type="nucleotide sequence ID" value="XM_052276894.1"/>
</dbReference>
<dbReference type="InterPro" id="IPR032071">
    <property type="entry name" value="DUF4806"/>
</dbReference>